<protein>
    <submittedName>
        <fullName evidence="1">Proline reductase cluster protein PrdD</fullName>
    </submittedName>
</protein>
<organism evidence="1 2">
    <name type="scientific">Sellimonas intestinalis</name>
    <dbReference type="NCBI Taxonomy" id="1653434"/>
    <lineage>
        <taxon>Bacteria</taxon>
        <taxon>Bacillati</taxon>
        <taxon>Bacillota</taxon>
        <taxon>Clostridia</taxon>
        <taxon>Lachnospirales</taxon>
        <taxon>Lachnospiraceae</taxon>
        <taxon>Sellimonas</taxon>
    </lineage>
</organism>
<dbReference type="InterPro" id="IPR031000">
    <property type="entry name" value="D_pro_red_PrdD"/>
</dbReference>
<evidence type="ECO:0000313" key="2">
    <source>
        <dbReference type="Proteomes" id="UP000261080"/>
    </source>
</evidence>
<reference evidence="1 2" key="1">
    <citation type="submission" date="2018-08" db="EMBL/GenBank/DDBJ databases">
        <title>A genome reference for cultivated species of the human gut microbiota.</title>
        <authorList>
            <person name="Zou Y."/>
            <person name="Xue W."/>
            <person name="Luo G."/>
        </authorList>
    </citation>
    <scope>NUCLEOTIDE SEQUENCE [LARGE SCALE GENOMIC DNA]</scope>
    <source>
        <strain evidence="1 2">AF37-2AT</strain>
    </source>
</reference>
<dbReference type="OrthoDB" id="3651437at2"/>
<gene>
    <name evidence="1" type="primary">prdD</name>
    <name evidence="1" type="ORF">DW016_06220</name>
</gene>
<dbReference type="RefSeq" id="WP_117493440.1">
    <property type="nucleotide sequence ID" value="NZ_BAABYU010000001.1"/>
</dbReference>
<dbReference type="NCBIfam" id="TIGR04482">
    <property type="entry name" value="D_pro_red_PrdD"/>
    <property type="match status" value="1"/>
</dbReference>
<keyword evidence="2" id="KW-1185">Reference proteome</keyword>
<dbReference type="EMBL" id="QVLX01000003">
    <property type="protein sequence ID" value="RGE87719.1"/>
    <property type="molecule type" value="Genomic_DNA"/>
</dbReference>
<dbReference type="Proteomes" id="UP000261080">
    <property type="component" value="Unassembled WGS sequence"/>
</dbReference>
<sequence length="256" mass="28740">MGEETKELRRLVIKAYHVREVQWGSENEVTENGILTVDKESSGRYKRGKEEYISDISFRIICPEERDQYTNTIMDIIPISAKVLGDIGDGITHTLTGVYVILTGVDTVGKQTHEFGSSEGNLLEQMKYGKAGTPGENDAMITFDVTLQEGMGQIRAGVTAAHRACDEFVQEFREQLRKFHGDKCTERHEFYDVVRPGKKKVLIIKQVAGQGAMYDMHLFAKEPSGVEGSRSIIDMGNMPVLVTPNEYRDGILRSMQ</sequence>
<name>A0A3E3K2L9_9FIRM</name>
<dbReference type="GO" id="GO:0050485">
    <property type="term" value="F:oxidoreductase activity, acting on X-H and Y-H to form an X-Y bond, with a disulfide as acceptor"/>
    <property type="evidence" value="ECO:0007669"/>
    <property type="project" value="InterPro"/>
</dbReference>
<evidence type="ECO:0000313" key="1">
    <source>
        <dbReference type="EMBL" id="RGE87719.1"/>
    </source>
</evidence>
<dbReference type="AlphaFoldDB" id="A0A3E3K2L9"/>
<proteinExistence type="predicted"/>
<comment type="caution">
    <text evidence="1">The sequence shown here is derived from an EMBL/GenBank/DDBJ whole genome shotgun (WGS) entry which is preliminary data.</text>
</comment>
<accession>A0A3E3K2L9</accession>